<comment type="caution">
    <text evidence="2">The sequence shown here is derived from an EMBL/GenBank/DDBJ whole genome shotgun (WGS) entry which is preliminary data.</text>
</comment>
<sequence length="104" mass="11029">MNLKQQVMAFMVTGMALVSCGNGASDAASCKTAGVVKDMSTLDGCGLMIELKDGTQLNPVEFATPGFALKAGQQVKFDYTELTDHMTACMGGKTVRIECIQEVK</sequence>
<gene>
    <name evidence="2" type="ORF">OL497_08090</name>
</gene>
<protein>
    <recommendedName>
        <fullName evidence="4">Lipoprotein</fullName>
    </recommendedName>
</protein>
<feature type="chain" id="PRO_5046271090" description="Lipoprotein" evidence="1">
    <location>
        <begin position="25"/>
        <end position="104"/>
    </location>
</feature>
<name>A0ABT3IIQ2_9BACT</name>
<organism evidence="2 3">
    <name type="scientific">Chitinophaga nivalis</name>
    <dbReference type="NCBI Taxonomy" id="2991709"/>
    <lineage>
        <taxon>Bacteria</taxon>
        <taxon>Pseudomonadati</taxon>
        <taxon>Bacteroidota</taxon>
        <taxon>Chitinophagia</taxon>
        <taxon>Chitinophagales</taxon>
        <taxon>Chitinophagaceae</taxon>
        <taxon>Chitinophaga</taxon>
    </lineage>
</organism>
<dbReference type="EMBL" id="JAPDNS010000001">
    <property type="protein sequence ID" value="MCW3483848.1"/>
    <property type="molecule type" value="Genomic_DNA"/>
</dbReference>
<keyword evidence="1" id="KW-0732">Signal</keyword>
<evidence type="ECO:0008006" key="4">
    <source>
        <dbReference type="Google" id="ProtNLM"/>
    </source>
</evidence>
<reference evidence="2 3" key="1">
    <citation type="submission" date="2022-10" db="EMBL/GenBank/DDBJ databases">
        <title>Chitinophaga nivalis PC15 sp. nov., isolated from Pyeongchang county, South Korea.</title>
        <authorList>
            <person name="Trinh H.N."/>
        </authorList>
    </citation>
    <scope>NUCLEOTIDE SEQUENCE [LARGE SCALE GENOMIC DNA]</scope>
    <source>
        <strain evidence="2 3">PC14</strain>
    </source>
</reference>
<dbReference type="Proteomes" id="UP001207742">
    <property type="component" value="Unassembled WGS sequence"/>
</dbReference>
<proteinExistence type="predicted"/>
<evidence type="ECO:0000256" key="1">
    <source>
        <dbReference type="SAM" id="SignalP"/>
    </source>
</evidence>
<keyword evidence="3" id="KW-1185">Reference proteome</keyword>
<dbReference type="PROSITE" id="PS51257">
    <property type="entry name" value="PROKAR_LIPOPROTEIN"/>
    <property type="match status" value="1"/>
</dbReference>
<accession>A0ABT3IIQ2</accession>
<dbReference type="RefSeq" id="WP_264729367.1">
    <property type="nucleotide sequence ID" value="NZ_JAPDNR010000001.1"/>
</dbReference>
<feature type="signal peptide" evidence="1">
    <location>
        <begin position="1"/>
        <end position="24"/>
    </location>
</feature>
<evidence type="ECO:0000313" key="3">
    <source>
        <dbReference type="Proteomes" id="UP001207742"/>
    </source>
</evidence>
<evidence type="ECO:0000313" key="2">
    <source>
        <dbReference type="EMBL" id="MCW3483848.1"/>
    </source>
</evidence>